<name>A0AAV9QGZ7_9PEZI</name>
<dbReference type="GO" id="GO:0016491">
    <property type="term" value="F:oxidoreductase activity"/>
    <property type="evidence" value="ECO:0007669"/>
    <property type="project" value="UniProtKB-KW"/>
</dbReference>
<dbReference type="InterPro" id="IPR008030">
    <property type="entry name" value="NmrA-like"/>
</dbReference>
<proteinExistence type="predicted"/>
<gene>
    <name evidence="4" type="ORF">LTR25_003120</name>
</gene>
<dbReference type="InterPro" id="IPR051609">
    <property type="entry name" value="NmrA/Isoflavone_reductase-like"/>
</dbReference>
<dbReference type="Proteomes" id="UP001345827">
    <property type="component" value="Unassembled WGS sequence"/>
</dbReference>
<dbReference type="Gene3D" id="3.40.50.720">
    <property type="entry name" value="NAD(P)-binding Rossmann-like Domain"/>
    <property type="match status" value="1"/>
</dbReference>
<sequence>MSLEQTPRTRSILVIGAGELGSAILHALISHPHYDPQSTSITLVVRPSTLSNPSREKGKQQSDLRALGINLAPGDVESSEEELTALFRPYSSVIHAGGMALPPGSLLKVTRAILAAGVQYYVPWQHGVDYDAITRQGGQGMFAEQIDVRDLLRSQSSTHWVVLSCGIFMSFLFQEFWGVVLRLPDDGKGKAKVQVTALNSWDDLITTTTAEDIARCTAELIYSADTPVSSPVYIAGDTLTYGQFAEVVGRAMGREVVGQVWPLSYLRNESQIDPEDKMKRYRVVFAERKGLSWPKEETWSAKRGMDLMGVEEWVRKNFA</sequence>
<dbReference type="Pfam" id="PF05368">
    <property type="entry name" value="NmrA"/>
    <property type="match status" value="1"/>
</dbReference>
<keyword evidence="5" id="KW-1185">Reference proteome</keyword>
<evidence type="ECO:0000313" key="4">
    <source>
        <dbReference type="EMBL" id="KAK5541343.1"/>
    </source>
</evidence>
<keyword evidence="1" id="KW-0521">NADP</keyword>
<evidence type="ECO:0000313" key="5">
    <source>
        <dbReference type="Proteomes" id="UP001345827"/>
    </source>
</evidence>
<organism evidence="4 5">
    <name type="scientific">Vermiconidia calcicola</name>
    <dbReference type="NCBI Taxonomy" id="1690605"/>
    <lineage>
        <taxon>Eukaryota</taxon>
        <taxon>Fungi</taxon>
        <taxon>Dikarya</taxon>
        <taxon>Ascomycota</taxon>
        <taxon>Pezizomycotina</taxon>
        <taxon>Dothideomycetes</taxon>
        <taxon>Dothideomycetidae</taxon>
        <taxon>Mycosphaerellales</taxon>
        <taxon>Extremaceae</taxon>
        <taxon>Vermiconidia</taxon>
    </lineage>
</organism>
<dbReference type="SUPFAM" id="SSF51735">
    <property type="entry name" value="NAD(P)-binding Rossmann-fold domains"/>
    <property type="match status" value="1"/>
</dbReference>
<protein>
    <recommendedName>
        <fullName evidence="3">NmrA-like domain-containing protein</fullName>
    </recommendedName>
</protein>
<keyword evidence="2" id="KW-0560">Oxidoreductase</keyword>
<dbReference type="AlphaFoldDB" id="A0AAV9QGZ7"/>
<dbReference type="EMBL" id="JAXLQG010000004">
    <property type="protein sequence ID" value="KAK5541343.1"/>
    <property type="molecule type" value="Genomic_DNA"/>
</dbReference>
<evidence type="ECO:0000256" key="1">
    <source>
        <dbReference type="ARBA" id="ARBA00022857"/>
    </source>
</evidence>
<evidence type="ECO:0000256" key="2">
    <source>
        <dbReference type="ARBA" id="ARBA00023002"/>
    </source>
</evidence>
<dbReference type="PANTHER" id="PTHR47706">
    <property type="entry name" value="NMRA-LIKE FAMILY PROTEIN"/>
    <property type="match status" value="1"/>
</dbReference>
<dbReference type="InterPro" id="IPR036291">
    <property type="entry name" value="NAD(P)-bd_dom_sf"/>
</dbReference>
<feature type="domain" description="NmrA-like" evidence="3">
    <location>
        <begin position="10"/>
        <end position="268"/>
    </location>
</feature>
<dbReference type="PANTHER" id="PTHR47706:SF6">
    <property type="entry name" value="NMRA-LIKE FAMILY PROTEIN (AFU_ORTHOLOGUE AFUA_6G00280)"/>
    <property type="match status" value="1"/>
</dbReference>
<reference evidence="4 5" key="1">
    <citation type="submission" date="2023-06" db="EMBL/GenBank/DDBJ databases">
        <title>Black Yeasts Isolated from many extreme environments.</title>
        <authorList>
            <person name="Coleine C."/>
            <person name="Stajich J.E."/>
            <person name="Selbmann L."/>
        </authorList>
    </citation>
    <scope>NUCLEOTIDE SEQUENCE [LARGE SCALE GENOMIC DNA]</scope>
    <source>
        <strain evidence="4 5">CCFEE 5887</strain>
    </source>
</reference>
<evidence type="ECO:0000259" key="3">
    <source>
        <dbReference type="Pfam" id="PF05368"/>
    </source>
</evidence>
<accession>A0AAV9QGZ7</accession>
<comment type="caution">
    <text evidence="4">The sequence shown here is derived from an EMBL/GenBank/DDBJ whole genome shotgun (WGS) entry which is preliminary data.</text>
</comment>